<keyword evidence="7" id="KW-1185">Reference proteome</keyword>
<evidence type="ECO:0000313" key="6">
    <source>
        <dbReference type="EMBL" id="QLG61260.1"/>
    </source>
</evidence>
<evidence type="ECO:0000256" key="2">
    <source>
        <dbReference type="ARBA" id="ARBA00023125"/>
    </source>
</evidence>
<name>A0A7D5QAU1_9EURY</name>
<dbReference type="InterPro" id="IPR005471">
    <property type="entry name" value="Tscrpt_reg_IclR_N"/>
</dbReference>
<dbReference type="InterPro" id="IPR036388">
    <property type="entry name" value="WH-like_DNA-bd_sf"/>
</dbReference>
<dbReference type="InterPro" id="IPR036390">
    <property type="entry name" value="WH_DNA-bd_sf"/>
</dbReference>
<dbReference type="Pfam" id="PF01614">
    <property type="entry name" value="IclR_C"/>
    <property type="match status" value="1"/>
</dbReference>
<sequence length="255" mass="28334">MNARPTDGTVKSDETLFEILGALRERDGGRVTTVAEEVGVSKSTVHRHFATLRKHGFVVKDGSTYELSLKFLDVGGYVREQNPLYKRIKPTVRTIAEETGEFVSFLVEQEGRGVYLYSERGSEGVQNDVRIGRHVLLHQSAAGKAILASLDPDRVPRIVAEHGLPPRTPETVTDEAELYEELETVRDRGYAYARGDHTKGLWGVGVPVHNPDGDVAGGLIVAGPTHRMRGDWFEDELPEYLKGVVKEFELNMSYS</sequence>
<dbReference type="EMBL" id="CP058579">
    <property type="protein sequence ID" value="QLG61260.1"/>
    <property type="molecule type" value="Genomic_DNA"/>
</dbReference>
<dbReference type="GO" id="GO:0003700">
    <property type="term" value="F:DNA-binding transcription factor activity"/>
    <property type="evidence" value="ECO:0007669"/>
    <property type="project" value="TreeGrafter"/>
</dbReference>
<dbReference type="GO" id="GO:0045892">
    <property type="term" value="P:negative regulation of DNA-templated transcription"/>
    <property type="evidence" value="ECO:0007669"/>
    <property type="project" value="TreeGrafter"/>
</dbReference>
<dbReference type="InterPro" id="IPR050707">
    <property type="entry name" value="HTH_MetabolicPath_Reg"/>
</dbReference>
<dbReference type="CDD" id="cd00090">
    <property type="entry name" value="HTH_ARSR"/>
    <property type="match status" value="1"/>
</dbReference>
<keyword evidence="2" id="KW-0238">DNA-binding</keyword>
<dbReference type="PROSITE" id="PS51078">
    <property type="entry name" value="ICLR_ED"/>
    <property type="match status" value="1"/>
</dbReference>
<dbReference type="OrthoDB" id="14763at2157"/>
<dbReference type="PANTHER" id="PTHR30136">
    <property type="entry name" value="HELIX-TURN-HELIX TRANSCRIPTIONAL REGULATOR, ICLR FAMILY"/>
    <property type="match status" value="1"/>
</dbReference>
<evidence type="ECO:0000256" key="1">
    <source>
        <dbReference type="ARBA" id="ARBA00023015"/>
    </source>
</evidence>
<dbReference type="RefSeq" id="WP_179267845.1">
    <property type="nucleotide sequence ID" value="NZ_CP058579.1"/>
</dbReference>
<keyword evidence="3" id="KW-0804">Transcription</keyword>
<dbReference type="PROSITE" id="PS51077">
    <property type="entry name" value="HTH_ICLR"/>
    <property type="match status" value="1"/>
</dbReference>
<dbReference type="Proteomes" id="UP000509626">
    <property type="component" value="Chromosome"/>
</dbReference>
<dbReference type="Gene3D" id="1.10.10.10">
    <property type="entry name" value="Winged helix-like DNA-binding domain superfamily/Winged helix DNA-binding domain"/>
    <property type="match status" value="1"/>
</dbReference>
<accession>A0A7D5QAU1</accession>
<keyword evidence="1" id="KW-0805">Transcription regulation</keyword>
<protein>
    <submittedName>
        <fullName evidence="6">IclR family transcriptional regulator</fullName>
    </submittedName>
</protein>
<dbReference type="InterPro" id="IPR011991">
    <property type="entry name" value="ArsR-like_HTH"/>
</dbReference>
<dbReference type="GO" id="GO:0003677">
    <property type="term" value="F:DNA binding"/>
    <property type="evidence" value="ECO:0007669"/>
    <property type="project" value="UniProtKB-KW"/>
</dbReference>
<proteinExistence type="predicted"/>
<feature type="domain" description="IclR-ED" evidence="5">
    <location>
        <begin position="70"/>
        <end position="254"/>
    </location>
</feature>
<evidence type="ECO:0000259" key="4">
    <source>
        <dbReference type="PROSITE" id="PS51077"/>
    </source>
</evidence>
<dbReference type="SUPFAM" id="SSF55781">
    <property type="entry name" value="GAF domain-like"/>
    <property type="match status" value="1"/>
</dbReference>
<dbReference type="Gene3D" id="3.30.450.40">
    <property type="match status" value="1"/>
</dbReference>
<dbReference type="KEGG" id="halu:HUG12_05740"/>
<evidence type="ECO:0000313" key="7">
    <source>
        <dbReference type="Proteomes" id="UP000509626"/>
    </source>
</evidence>
<dbReference type="SMART" id="SM00346">
    <property type="entry name" value="HTH_ICLR"/>
    <property type="match status" value="1"/>
</dbReference>
<dbReference type="InterPro" id="IPR029016">
    <property type="entry name" value="GAF-like_dom_sf"/>
</dbReference>
<dbReference type="SUPFAM" id="SSF46785">
    <property type="entry name" value="Winged helix' DNA-binding domain"/>
    <property type="match status" value="1"/>
</dbReference>
<dbReference type="AlphaFoldDB" id="A0A7D5QAU1"/>
<evidence type="ECO:0000259" key="5">
    <source>
        <dbReference type="PROSITE" id="PS51078"/>
    </source>
</evidence>
<reference evidence="6 7" key="1">
    <citation type="submission" date="2020-06" db="EMBL/GenBank/DDBJ databases">
        <title>NJ-3-1, isolated from saline soil.</title>
        <authorList>
            <person name="Cui H.L."/>
            <person name="Shi X."/>
        </authorList>
    </citation>
    <scope>NUCLEOTIDE SEQUENCE [LARGE SCALE GENOMIC DNA]</scope>
    <source>
        <strain evidence="6 7">NJ-3-1</strain>
    </source>
</reference>
<dbReference type="GeneID" id="56036941"/>
<dbReference type="InterPro" id="IPR014757">
    <property type="entry name" value="Tscrpt_reg_IclR_C"/>
</dbReference>
<organism evidence="6 7">
    <name type="scientific">Halorarum salinum</name>
    <dbReference type="NCBI Taxonomy" id="2743089"/>
    <lineage>
        <taxon>Archaea</taxon>
        <taxon>Methanobacteriati</taxon>
        <taxon>Methanobacteriota</taxon>
        <taxon>Stenosarchaea group</taxon>
        <taxon>Halobacteria</taxon>
        <taxon>Halobacteriales</taxon>
        <taxon>Haloferacaceae</taxon>
        <taxon>Halorarum</taxon>
    </lineage>
</organism>
<dbReference type="PANTHER" id="PTHR30136:SF35">
    <property type="entry name" value="HTH-TYPE TRANSCRIPTIONAL REGULATOR RV1719"/>
    <property type="match status" value="1"/>
</dbReference>
<dbReference type="Pfam" id="PF09339">
    <property type="entry name" value="HTH_IclR"/>
    <property type="match status" value="1"/>
</dbReference>
<evidence type="ECO:0000256" key="3">
    <source>
        <dbReference type="ARBA" id="ARBA00023163"/>
    </source>
</evidence>
<gene>
    <name evidence="6" type="ORF">HUG12_05740</name>
</gene>
<feature type="domain" description="HTH iclR-type" evidence="4">
    <location>
        <begin position="10"/>
        <end position="69"/>
    </location>
</feature>